<dbReference type="Proteomes" id="UP000615760">
    <property type="component" value="Unassembled WGS sequence"/>
</dbReference>
<dbReference type="Pfam" id="PF14065">
    <property type="entry name" value="Pvc16_N"/>
    <property type="match status" value="1"/>
</dbReference>
<evidence type="ECO:0000259" key="1">
    <source>
        <dbReference type="Pfam" id="PF14065"/>
    </source>
</evidence>
<dbReference type="EMBL" id="BMJE01000004">
    <property type="protein sequence ID" value="GGB79262.1"/>
    <property type="molecule type" value="Genomic_DNA"/>
</dbReference>
<feature type="domain" description="Pvc16 N-terminal" evidence="1">
    <location>
        <begin position="23"/>
        <end position="161"/>
    </location>
</feature>
<gene>
    <name evidence="2" type="ORF">GCM10007424_19280</name>
</gene>
<name>A0ABQ1JZB4_9FLAO</name>
<organism evidence="2 3">
    <name type="scientific">Flavobacterium suaedae</name>
    <dbReference type="NCBI Taxonomy" id="1767027"/>
    <lineage>
        <taxon>Bacteria</taxon>
        <taxon>Pseudomonadati</taxon>
        <taxon>Bacteroidota</taxon>
        <taxon>Flavobacteriia</taxon>
        <taxon>Flavobacteriales</taxon>
        <taxon>Flavobacteriaceae</taxon>
        <taxon>Flavobacterium</taxon>
    </lineage>
</organism>
<sequence length="169" mass="19350">MGLDEDKVLLNNLIESNGSIPERNHNKVVISLVNVDKETVRPYNIRNVQLKDGSYTDINPSEKYNLYVLISSNFSDYNETLKFLDAILLFFQRNPCLDGRTHSNIPEGVSKLEYEVEKISHNEMHNLWTAMGAKYQPSMLYKVRLITVQSAETIATRSAVTQQENNVIQ</sequence>
<comment type="caution">
    <text evidence="2">The sequence shown here is derived from an EMBL/GenBank/DDBJ whole genome shotgun (WGS) entry which is preliminary data.</text>
</comment>
<protein>
    <recommendedName>
        <fullName evidence="1">Pvc16 N-terminal domain-containing protein</fullName>
    </recommendedName>
</protein>
<accession>A0ABQ1JZB4</accession>
<dbReference type="InterPro" id="IPR025351">
    <property type="entry name" value="Pvc16_N"/>
</dbReference>
<reference evidence="3" key="1">
    <citation type="journal article" date="2019" name="Int. J. Syst. Evol. Microbiol.">
        <title>The Global Catalogue of Microorganisms (GCM) 10K type strain sequencing project: providing services to taxonomists for standard genome sequencing and annotation.</title>
        <authorList>
            <consortium name="The Broad Institute Genomics Platform"/>
            <consortium name="The Broad Institute Genome Sequencing Center for Infectious Disease"/>
            <person name="Wu L."/>
            <person name="Ma J."/>
        </authorList>
    </citation>
    <scope>NUCLEOTIDE SEQUENCE [LARGE SCALE GENOMIC DNA]</scope>
    <source>
        <strain evidence="3">CGMCC 1.15461</strain>
    </source>
</reference>
<evidence type="ECO:0000313" key="3">
    <source>
        <dbReference type="Proteomes" id="UP000615760"/>
    </source>
</evidence>
<keyword evidence="3" id="KW-1185">Reference proteome</keyword>
<proteinExistence type="predicted"/>
<evidence type="ECO:0000313" key="2">
    <source>
        <dbReference type="EMBL" id="GGB79262.1"/>
    </source>
</evidence>